<gene>
    <name evidence="2" type="ORF">MUN33_12070</name>
</gene>
<accession>A0A9X2B0B7</accession>
<feature type="region of interest" description="Disordered" evidence="1">
    <location>
        <begin position="110"/>
        <end position="130"/>
    </location>
</feature>
<sequence length="249" mass="27990">MPVTEPVNSPSVEELTVYPFNRMELRMAQSGLRGRSAAERAAISEMVRTRGAAYATRFRHAAELSWRMPEMYWSALDDGRMTLEHMDAIWRRMDRHAGLQAAIADREAELQRQRDLAGGDEDGDGKRYGDGDAATFGGFRRVDDQGDQDAPVPWDVDDAPWRARFPDVESDYCPSADRAVERAVTDWLMACPHRLITTSGAGSLIPRSTVTIHRLRDIVDTAVDEDLAYQEAYAQQRRTVGVEAPVDEF</sequence>
<name>A0A9X2B0B7_9CORY</name>
<dbReference type="AlphaFoldDB" id="A0A9X2B0B7"/>
<evidence type="ECO:0000313" key="3">
    <source>
        <dbReference type="Proteomes" id="UP001139207"/>
    </source>
</evidence>
<dbReference type="RefSeq" id="WP_244805164.1">
    <property type="nucleotide sequence ID" value="NZ_JALIEA010000017.1"/>
</dbReference>
<dbReference type="EMBL" id="JALIEA010000017">
    <property type="protein sequence ID" value="MCJ7859437.1"/>
    <property type="molecule type" value="Genomic_DNA"/>
</dbReference>
<reference evidence="2" key="1">
    <citation type="submission" date="2022-04" db="EMBL/GenBank/DDBJ databases">
        <title>Corynebacterium kalidii LD5P10.</title>
        <authorList>
            <person name="Sun J.Q."/>
        </authorList>
    </citation>
    <scope>NUCLEOTIDE SEQUENCE</scope>
    <source>
        <strain evidence="2">LD5P10</strain>
    </source>
</reference>
<protein>
    <submittedName>
        <fullName evidence="2">Uncharacterized protein</fullName>
    </submittedName>
</protein>
<keyword evidence="3" id="KW-1185">Reference proteome</keyword>
<comment type="caution">
    <text evidence="2">The sequence shown here is derived from an EMBL/GenBank/DDBJ whole genome shotgun (WGS) entry which is preliminary data.</text>
</comment>
<evidence type="ECO:0000313" key="2">
    <source>
        <dbReference type="EMBL" id="MCJ7859437.1"/>
    </source>
</evidence>
<evidence type="ECO:0000256" key="1">
    <source>
        <dbReference type="SAM" id="MobiDB-lite"/>
    </source>
</evidence>
<proteinExistence type="predicted"/>
<dbReference type="Proteomes" id="UP001139207">
    <property type="component" value="Unassembled WGS sequence"/>
</dbReference>
<organism evidence="2 3">
    <name type="scientific">Corynebacterium kalidii</name>
    <dbReference type="NCBI Taxonomy" id="2931982"/>
    <lineage>
        <taxon>Bacteria</taxon>
        <taxon>Bacillati</taxon>
        <taxon>Actinomycetota</taxon>
        <taxon>Actinomycetes</taxon>
        <taxon>Mycobacteriales</taxon>
        <taxon>Corynebacteriaceae</taxon>
        <taxon>Corynebacterium</taxon>
    </lineage>
</organism>